<evidence type="ECO:0000313" key="2">
    <source>
        <dbReference type="EMBL" id="MPM56202.1"/>
    </source>
</evidence>
<evidence type="ECO:0000256" key="1">
    <source>
        <dbReference type="SAM" id="Phobius"/>
    </source>
</evidence>
<reference evidence="2" key="1">
    <citation type="submission" date="2019-08" db="EMBL/GenBank/DDBJ databases">
        <authorList>
            <person name="Kucharzyk K."/>
            <person name="Murdoch R.W."/>
            <person name="Higgins S."/>
            <person name="Loffler F."/>
        </authorList>
    </citation>
    <scope>NUCLEOTIDE SEQUENCE</scope>
</reference>
<feature type="transmembrane region" description="Helical" evidence="1">
    <location>
        <begin position="21"/>
        <end position="41"/>
    </location>
</feature>
<keyword evidence="1" id="KW-1133">Transmembrane helix</keyword>
<name>A0A645ASF3_9ZZZZ</name>
<sequence length="117" mass="13045">MSLILEPIEIGLEECLTYVKFHIIGIHLITFLFGLIIVLIVPGTDNKVMAIIYNIPPFNRPVHIGIIISGIGIEFKTISRIVTIQINSIPAVNLMVQSKRKILERSGTVVVPALFRQ</sequence>
<keyword evidence="1" id="KW-0472">Membrane</keyword>
<keyword evidence="1" id="KW-0812">Transmembrane</keyword>
<accession>A0A645ASF3</accession>
<dbReference type="AlphaFoldDB" id="A0A645ASF3"/>
<gene>
    <name evidence="2" type="ORF">SDC9_103004</name>
</gene>
<dbReference type="EMBL" id="VSSQ01015639">
    <property type="protein sequence ID" value="MPM56202.1"/>
    <property type="molecule type" value="Genomic_DNA"/>
</dbReference>
<comment type="caution">
    <text evidence="2">The sequence shown here is derived from an EMBL/GenBank/DDBJ whole genome shotgun (WGS) entry which is preliminary data.</text>
</comment>
<organism evidence="2">
    <name type="scientific">bioreactor metagenome</name>
    <dbReference type="NCBI Taxonomy" id="1076179"/>
    <lineage>
        <taxon>unclassified sequences</taxon>
        <taxon>metagenomes</taxon>
        <taxon>ecological metagenomes</taxon>
    </lineage>
</organism>
<proteinExistence type="predicted"/>
<protein>
    <submittedName>
        <fullName evidence="2">Uncharacterized protein</fullName>
    </submittedName>
</protein>